<comment type="subcellular location">
    <subcellularLocation>
        <location evidence="1">Secreted</location>
    </subcellularLocation>
</comment>
<evidence type="ECO:0000256" key="5">
    <source>
        <dbReference type="ARBA" id="ARBA00023157"/>
    </source>
</evidence>
<dbReference type="GO" id="GO:0050772">
    <property type="term" value="P:positive regulation of axonogenesis"/>
    <property type="evidence" value="ECO:0007669"/>
    <property type="project" value="TreeGrafter"/>
</dbReference>
<keyword evidence="5" id="KW-1015">Disulfide bond</keyword>
<keyword evidence="3" id="KW-0964">Secreted</keyword>
<dbReference type="PANTHER" id="PTHR28593:SF2">
    <property type="entry name" value="METEORIN"/>
    <property type="match status" value="1"/>
</dbReference>
<accession>A0A7J8J125</accession>
<dbReference type="InParanoid" id="A0A7J8J125"/>
<dbReference type="GO" id="GO:0005615">
    <property type="term" value="C:extracellular space"/>
    <property type="evidence" value="ECO:0007669"/>
    <property type="project" value="TreeGrafter"/>
</dbReference>
<evidence type="ECO:0000256" key="1">
    <source>
        <dbReference type="ARBA" id="ARBA00004613"/>
    </source>
</evidence>
<reference evidence="6 7" key="1">
    <citation type="journal article" date="2020" name="Nature">
        <title>Six reference-quality genomes reveal evolution of bat adaptations.</title>
        <authorList>
            <person name="Jebb D."/>
            <person name="Huang Z."/>
            <person name="Pippel M."/>
            <person name="Hughes G.M."/>
            <person name="Lavrichenko K."/>
            <person name="Devanna P."/>
            <person name="Winkler S."/>
            <person name="Jermiin L.S."/>
            <person name="Skirmuntt E.C."/>
            <person name="Katzourakis A."/>
            <person name="Burkitt-Gray L."/>
            <person name="Ray D.A."/>
            <person name="Sullivan K.A.M."/>
            <person name="Roscito J.G."/>
            <person name="Kirilenko B.M."/>
            <person name="Davalos L.M."/>
            <person name="Corthals A.P."/>
            <person name="Power M.L."/>
            <person name="Jones G."/>
            <person name="Ransome R.D."/>
            <person name="Dechmann D.K.N."/>
            <person name="Locatelli A.G."/>
            <person name="Puechmaille S.J."/>
            <person name="Fedrigo O."/>
            <person name="Jarvis E.D."/>
            <person name="Hiller M."/>
            <person name="Vernes S.C."/>
            <person name="Myers E.W."/>
            <person name="Teeling E.C."/>
        </authorList>
    </citation>
    <scope>NUCLEOTIDE SEQUENCE [LARGE SCALE GENOMIC DNA]</scope>
    <source>
        <strain evidence="6">MMolMol1</strain>
        <tissue evidence="6">Muscle</tissue>
    </source>
</reference>
<comment type="caution">
    <text evidence="6">The sequence shown here is derived from an EMBL/GenBank/DDBJ whole genome shotgun (WGS) entry which is preliminary data.</text>
</comment>
<dbReference type="Proteomes" id="UP000550707">
    <property type="component" value="Unassembled WGS sequence"/>
</dbReference>
<dbReference type="GO" id="GO:0010001">
    <property type="term" value="P:glial cell differentiation"/>
    <property type="evidence" value="ECO:0007669"/>
    <property type="project" value="TreeGrafter"/>
</dbReference>
<evidence type="ECO:0000256" key="2">
    <source>
        <dbReference type="ARBA" id="ARBA00005669"/>
    </source>
</evidence>
<name>A0A7J8J125_MOLMO</name>
<comment type="similarity">
    <text evidence="2">Belongs to the meteorin family.</text>
</comment>
<dbReference type="EMBL" id="JACASF010000003">
    <property type="protein sequence ID" value="KAF6490221.1"/>
    <property type="molecule type" value="Genomic_DNA"/>
</dbReference>
<organism evidence="6 7">
    <name type="scientific">Molossus molossus</name>
    <name type="common">Pallas' mastiff bat</name>
    <name type="synonym">Vespertilio molossus</name>
    <dbReference type="NCBI Taxonomy" id="27622"/>
    <lineage>
        <taxon>Eukaryota</taxon>
        <taxon>Metazoa</taxon>
        <taxon>Chordata</taxon>
        <taxon>Craniata</taxon>
        <taxon>Vertebrata</taxon>
        <taxon>Euteleostomi</taxon>
        <taxon>Mammalia</taxon>
        <taxon>Eutheria</taxon>
        <taxon>Laurasiatheria</taxon>
        <taxon>Chiroptera</taxon>
        <taxon>Yangochiroptera</taxon>
        <taxon>Molossidae</taxon>
        <taxon>Molossus</taxon>
    </lineage>
</organism>
<evidence type="ECO:0000313" key="7">
    <source>
        <dbReference type="Proteomes" id="UP000550707"/>
    </source>
</evidence>
<sequence length="163" mass="17931">MARSGCLVTCPLPPASGWWGEALGHPEEGRAYTDHIPCMPGVCRPCSDTEFLLALCTSDFGEGPCHANEGRRRKPGTYPPLYASNWPVCLPAVIHGTIHRIAHDTELQESVITVAAVRVFRQTLPLFQGGLWGPGTGPHSHSTAPWCLPWPWHLLLFGLEPFW</sequence>
<dbReference type="AlphaFoldDB" id="A0A7J8J125"/>
<keyword evidence="4" id="KW-0732">Signal</keyword>
<dbReference type="PANTHER" id="PTHR28593">
    <property type="entry name" value="METEORIN-LIKE PROTEIN"/>
    <property type="match status" value="1"/>
</dbReference>
<proteinExistence type="inferred from homology"/>
<protein>
    <submittedName>
        <fullName evidence="6">Meteorin, glial cell differentiation regulator</fullName>
    </submittedName>
</protein>
<dbReference type="GO" id="GO:0005179">
    <property type="term" value="F:hormone activity"/>
    <property type="evidence" value="ECO:0007669"/>
    <property type="project" value="TreeGrafter"/>
</dbReference>
<evidence type="ECO:0000313" key="6">
    <source>
        <dbReference type="EMBL" id="KAF6490221.1"/>
    </source>
</evidence>
<keyword evidence="7" id="KW-1185">Reference proteome</keyword>
<dbReference type="InterPro" id="IPR051998">
    <property type="entry name" value="Meteorin-like"/>
</dbReference>
<gene>
    <name evidence="6" type="ORF">HJG59_012132</name>
</gene>
<evidence type="ECO:0000256" key="4">
    <source>
        <dbReference type="ARBA" id="ARBA00022729"/>
    </source>
</evidence>
<evidence type="ECO:0000256" key="3">
    <source>
        <dbReference type="ARBA" id="ARBA00022525"/>
    </source>
</evidence>